<gene>
    <name evidence="1" type="ORF">DEH84_15580</name>
</gene>
<evidence type="ECO:0000313" key="1">
    <source>
        <dbReference type="EMBL" id="AWI54686.1"/>
    </source>
</evidence>
<organism evidence="1 2">
    <name type="scientific">Aquabacterium olei</name>
    <dbReference type="NCBI Taxonomy" id="1296669"/>
    <lineage>
        <taxon>Bacteria</taxon>
        <taxon>Pseudomonadati</taxon>
        <taxon>Pseudomonadota</taxon>
        <taxon>Betaproteobacteria</taxon>
        <taxon>Burkholderiales</taxon>
        <taxon>Aquabacterium</taxon>
    </lineage>
</organism>
<reference evidence="1 2" key="1">
    <citation type="submission" date="2018-05" db="EMBL/GenBank/DDBJ databases">
        <title>complete genome sequence of Aquabacterium olei NBRC 110486.</title>
        <authorList>
            <person name="Tang B."/>
            <person name="Chang J."/>
            <person name="Zhang L."/>
            <person name="Yang H."/>
        </authorList>
    </citation>
    <scope>NUCLEOTIDE SEQUENCE [LARGE SCALE GENOMIC DNA]</scope>
    <source>
        <strain evidence="1 2">NBRC 110486</strain>
    </source>
</reference>
<dbReference type="Pfam" id="PF13704">
    <property type="entry name" value="Glyco_tranf_2_4"/>
    <property type="match status" value="1"/>
</dbReference>
<dbReference type="Gene3D" id="3.90.550.10">
    <property type="entry name" value="Spore Coat Polysaccharide Biosynthesis Protein SpsA, Chain A"/>
    <property type="match status" value="1"/>
</dbReference>
<dbReference type="InterPro" id="IPR011990">
    <property type="entry name" value="TPR-like_helical_dom_sf"/>
</dbReference>
<sequence>MIVKNEAHVIRRCLDSVLPLIDHVFIEDTGSTDGTQAVVRAWLAEHGVPGDVVDVPWQDFAFNRSDALARLREQRHIDYALVIDADDTLVYPPGFDARACKASLKDDVIDVDIAHGAIRYQRPLLLRNGLPFRYRGVLHEYVAIPPEAKGRSTLDGVHMQYNSGGDRSRDPQKFHKDAAVLACALRTETDPFLRSRYTFYLAQSLKDSGQIERALAAYQQRAEMGYWEEEVFVALYRAGQLQERLGHPAQQVIDTWLRATAAQPARAEALHAASRLCRLQKRYEQGYWFAKRGLGPRPPSGLFVESWIYDHGLLDELAVNAYWSGRYAECRTACERLLEERQLPTGMRERVQENLRFAIERLT</sequence>
<dbReference type="GO" id="GO:0016740">
    <property type="term" value="F:transferase activity"/>
    <property type="evidence" value="ECO:0007669"/>
    <property type="project" value="UniProtKB-KW"/>
</dbReference>
<protein>
    <submittedName>
        <fullName evidence="1">Glycosyl transferase family 2</fullName>
    </submittedName>
</protein>
<keyword evidence="1" id="KW-0808">Transferase</keyword>
<dbReference type="SUPFAM" id="SSF53448">
    <property type="entry name" value="Nucleotide-diphospho-sugar transferases"/>
    <property type="match status" value="1"/>
</dbReference>
<dbReference type="SUPFAM" id="SSF48452">
    <property type="entry name" value="TPR-like"/>
    <property type="match status" value="1"/>
</dbReference>
<dbReference type="OrthoDB" id="9815923at2"/>
<keyword evidence="2" id="KW-1185">Reference proteome</keyword>
<dbReference type="EMBL" id="CP029210">
    <property type="protein sequence ID" value="AWI54686.1"/>
    <property type="molecule type" value="Genomic_DNA"/>
</dbReference>
<dbReference type="AlphaFoldDB" id="A0A2U8FWT3"/>
<dbReference type="Proteomes" id="UP000244892">
    <property type="component" value="Chromosome"/>
</dbReference>
<dbReference type="Gene3D" id="1.25.40.10">
    <property type="entry name" value="Tetratricopeptide repeat domain"/>
    <property type="match status" value="1"/>
</dbReference>
<dbReference type="InterPro" id="IPR029044">
    <property type="entry name" value="Nucleotide-diphossugar_trans"/>
</dbReference>
<proteinExistence type="predicted"/>
<accession>A0A2U8FWT3</accession>
<name>A0A2U8FWT3_9BURK</name>
<dbReference type="KEGG" id="aon:DEH84_15580"/>
<dbReference type="PANTHER" id="PTHR43630">
    <property type="entry name" value="POLY-BETA-1,6-N-ACETYL-D-GLUCOSAMINE SYNTHASE"/>
    <property type="match status" value="1"/>
</dbReference>
<dbReference type="PANTHER" id="PTHR43630:SF2">
    <property type="entry name" value="GLYCOSYLTRANSFERASE"/>
    <property type="match status" value="1"/>
</dbReference>
<evidence type="ECO:0000313" key="2">
    <source>
        <dbReference type="Proteomes" id="UP000244892"/>
    </source>
</evidence>